<evidence type="ECO:0000256" key="2">
    <source>
        <dbReference type="ARBA" id="ARBA00022741"/>
    </source>
</evidence>
<comment type="subcellular location">
    <subcellularLocation>
        <location evidence="6">Cytoplasm</location>
    </subcellularLocation>
</comment>
<feature type="binding site" evidence="6">
    <location>
        <position position="51"/>
    </location>
    <ligand>
        <name>ATP</name>
        <dbReference type="ChEBI" id="CHEBI:30616"/>
    </ligand>
</feature>
<keyword evidence="9" id="KW-0175">Coiled coil</keyword>
<dbReference type="InterPro" id="IPR001844">
    <property type="entry name" value="Cpn60/GroEL"/>
</dbReference>
<feature type="binding site" evidence="6">
    <location>
        <begin position="87"/>
        <end position="91"/>
    </location>
    <ligand>
        <name>ATP</name>
        <dbReference type="ChEBI" id="CHEBI:30616"/>
    </ligand>
</feature>
<dbReference type="GO" id="GO:0016853">
    <property type="term" value="F:isomerase activity"/>
    <property type="evidence" value="ECO:0007669"/>
    <property type="project" value="UniProtKB-KW"/>
</dbReference>
<evidence type="ECO:0000256" key="9">
    <source>
        <dbReference type="SAM" id="Coils"/>
    </source>
</evidence>
<evidence type="ECO:0000256" key="4">
    <source>
        <dbReference type="ARBA" id="ARBA00023186"/>
    </source>
</evidence>
<evidence type="ECO:0000256" key="5">
    <source>
        <dbReference type="ARBA" id="ARBA00023235"/>
    </source>
</evidence>
<evidence type="ECO:0000313" key="10">
    <source>
        <dbReference type="EMBL" id="PAT39378.1"/>
    </source>
</evidence>
<dbReference type="SUPFAM" id="SSF52029">
    <property type="entry name" value="GroEL apical domain-like"/>
    <property type="match status" value="1"/>
</dbReference>
<dbReference type="InterPro" id="IPR002423">
    <property type="entry name" value="Cpn60/GroEL/TCP-1"/>
</dbReference>
<reference evidence="10 11" key="1">
    <citation type="submission" date="2017-08" db="EMBL/GenBank/DDBJ databases">
        <title>WGS of Clinical strains of the CDC Group NO-1 linked to zoonotic infections in humans.</title>
        <authorList>
            <person name="Bernier A.-M."/>
            <person name="Bernard K."/>
        </authorList>
    </citation>
    <scope>NUCLEOTIDE SEQUENCE [LARGE SCALE GENOMIC DNA]</scope>
    <source>
        <strain evidence="10 11">NML79-0751</strain>
    </source>
</reference>
<dbReference type="SUPFAM" id="SSF54849">
    <property type="entry name" value="GroEL-intermediate domain like"/>
    <property type="match status" value="1"/>
</dbReference>
<keyword evidence="5 6" id="KW-0413">Isomerase</keyword>
<dbReference type="InterPro" id="IPR027410">
    <property type="entry name" value="TCP-1-like_intermed_sf"/>
</dbReference>
<dbReference type="PROSITE" id="PS00296">
    <property type="entry name" value="CHAPERONINS_CPN60"/>
    <property type="match status" value="1"/>
</dbReference>
<dbReference type="EMBL" id="NSJD01000018">
    <property type="protein sequence ID" value="PAT39378.1"/>
    <property type="molecule type" value="Genomic_DNA"/>
</dbReference>
<dbReference type="Pfam" id="PF00118">
    <property type="entry name" value="Cpn60_TCP1"/>
    <property type="match status" value="1"/>
</dbReference>
<dbReference type="CDD" id="cd03344">
    <property type="entry name" value="GroEL"/>
    <property type="match status" value="1"/>
</dbReference>
<proteinExistence type="inferred from homology"/>
<dbReference type="PRINTS" id="PR00298">
    <property type="entry name" value="CHAPERONIN60"/>
</dbReference>
<dbReference type="RefSeq" id="WP_095557404.1">
    <property type="nucleotide sequence ID" value="NZ_NSJD01000018.1"/>
</dbReference>
<keyword evidence="2 6" id="KW-0547">Nucleotide-binding</keyword>
<feature type="binding site" evidence="6">
    <location>
        <begin position="30"/>
        <end position="33"/>
    </location>
    <ligand>
        <name>ATP</name>
        <dbReference type="ChEBI" id="CHEBI:30616"/>
    </ligand>
</feature>
<comment type="similarity">
    <text evidence="1 6 7">Belongs to the chaperonin (HSP60) family.</text>
</comment>
<keyword evidence="6" id="KW-0963">Cytoplasm</keyword>
<evidence type="ECO:0000256" key="1">
    <source>
        <dbReference type="ARBA" id="ARBA00006607"/>
    </source>
</evidence>
<dbReference type="GO" id="GO:0042026">
    <property type="term" value="P:protein refolding"/>
    <property type="evidence" value="ECO:0007669"/>
    <property type="project" value="UniProtKB-UniRule"/>
</dbReference>
<evidence type="ECO:0000256" key="7">
    <source>
        <dbReference type="RuleBase" id="RU000418"/>
    </source>
</evidence>
<comment type="subunit">
    <text evidence="6 8">Forms a cylinder of 14 subunits composed of two heptameric rings stacked back-to-back. Interacts with the co-chaperonin GroES.</text>
</comment>
<dbReference type="PANTHER" id="PTHR45633">
    <property type="entry name" value="60 KDA HEAT SHOCK PROTEIN, MITOCHONDRIAL"/>
    <property type="match status" value="1"/>
</dbReference>
<dbReference type="GO" id="GO:0005524">
    <property type="term" value="F:ATP binding"/>
    <property type="evidence" value="ECO:0007669"/>
    <property type="project" value="UniProtKB-UniRule"/>
</dbReference>
<accession>A0A2A2ANR5</accession>
<gene>
    <name evidence="6 10" type="primary">groL</name>
    <name evidence="6" type="synonym">groEL</name>
    <name evidence="10" type="ORF">CK623_10325</name>
</gene>
<dbReference type="InterPro" id="IPR027413">
    <property type="entry name" value="GROEL-like_equatorial_sf"/>
</dbReference>
<keyword evidence="4 6" id="KW-0143">Chaperone</keyword>
<dbReference type="GO" id="GO:0140662">
    <property type="term" value="F:ATP-dependent protein folding chaperone"/>
    <property type="evidence" value="ECO:0007669"/>
    <property type="project" value="InterPro"/>
</dbReference>
<dbReference type="NCBIfam" id="NF000592">
    <property type="entry name" value="PRK00013.1"/>
    <property type="match status" value="1"/>
</dbReference>
<dbReference type="Gene3D" id="3.50.7.10">
    <property type="entry name" value="GroEL"/>
    <property type="match status" value="1"/>
</dbReference>
<keyword evidence="3 6" id="KW-0067">ATP-binding</keyword>
<evidence type="ECO:0000256" key="6">
    <source>
        <dbReference type="HAMAP-Rule" id="MF_00600"/>
    </source>
</evidence>
<dbReference type="NCBIfam" id="NF009487">
    <property type="entry name" value="PRK12849.1"/>
    <property type="match status" value="1"/>
</dbReference>
<dbReference type="InterPro" id="IPR018370">
    <property type="entry name" value="Chaperonin_Cpn60_CS"/>
</dbReference>
<dbReference type="NCBIfam" id="NF009489">
    <property type="entry name" value="PRK12851.1"/>
    <property type="match status" value="1"/>
</dbReference>
<evidence type="ECO:0000256" key="3">
    <source>
        <dbReference type="ARBA" id="ARBA00022840"/>
    </source>
</evidence>
<dbReference type="Proteomes" id="UP000218644">
    <property type="component" value="Unassembled WGS sequence"/>
</dbReference>
<dbReference type="InterPro" id="IPR027409">
    <property type="entry name" value="GroEL-like_apical_dom_sf"/>
</dbReference>
<feature type="binding site" evidence="6">
    <location>
        <begin position="480"/>
        <end position="482"/>
    </location>
    <ligand>
        <name>ATP</name>
        <dbReference type="ChEBI" id="CHEBI:30616"/>
    </ligand>
</feature>
<dbReference type="NCBIfam" id="TIGR02348">
    <property type="entry name" value="GroEL"/>
    <property type="match status" value="1"/>
</dbReference>
<name>A0A2A2ANR5_9BURK</name>
<dbReference type="EC" id="5.6.1.7" evidence="6"/>
<dbReference type="FunFam" id="3.50.7.10:FF:000001">
    <property type="entry name" value="60 kDa chaperonin"/>
    <property type="match status" value="1"/>
</dbReference>
<dbReference type="GO" id="GO:0005737">
    <property type="term" value="C:cytoplasm"/>
    <property type="evidence" value="ECO:0007669"/>
    <property type="project" value="UniProtKB-SubCell"/>
</dbReference>
<dbReference type="NCBIfam" id="NF009488">
    <property type="entry name" value="PRK12850.1"/>
    <property type="match status" value="1"/>
</dbReference>
<dbReference type="SUPFAM" id="SSF48592">
    <property type="entry name" value="GroEL equatorial domain-like"/>
    <property type="match status" value="1"/>
</dbReference>
<evidence type="ECO:0000313" key="11">
    <source>
        <dbReference type="Proteomes" id="UP000218644"/>
    </source>
</evidence>
<feature type="binding site" evidence="6">
    <location>
        <position position="415"/>
    </location>
    <ligand>
        <name>ATP</name>
        <dbReference type="ChEBI" id="CHEBI:30616"/>
    </ligand>
</feature>
<dbReference type="Gene3D" id="1.10.560.10">
    <property type="entry name" value="GroEL-like equatorial domain"/>
    <property type="match status" value="1"/>
</dbReference>
<organism evidence="10 11">
    <name type="scientific">Vandammella animalimorsus</name>
    <dbReference type="NCBI Taxonomy" id="2029117"/>
    <lineage>
        <taxon>Bacteria</taxon>
        <taxon>Pseudomonadati</taxon>
        <taxon>Pseudomonadota</taxon>
        <taxon>Betaproteobacteria</taxon>
        <taxon>Burkholderiales</taxon>
        <taxon>Comamonadaceae</taxon>
        <taxon>Vandammella</taxon>
    </lineage>
</organism>
<dbReference type="GO" id="GO:0051082">
    <property type="term" value="F:unfolded protein binding"/>
    <property type="evidence" value="ECO:0007669"/>
    <property type="project" value="UniProtKB-UniRule"/>
</dbReference>
<comment type="function">
    <text evidence="6 8">Together with its co-chaperonin GroES, plays an essential role in assisting protein folding. The GroEL-GroES system forms a nano-cage that allows encapsulation of the non-native substrate proteins and provides a physical environment optimized to promote and accelerate protein folding.</text>
</comment>
<feature type="coiled-coil region" evidence="9">
    <location>
        <begin position="339"/>
        <end position="366"/>
    </location>
</feature>
<protein>
    <recommendedName>
        <fullName evidence="6">Chaperonin GroEL</fullName>
        <ecNumber evidence="6">5.6.1.7</ecNumber>
    </recommendedName>
    <alternativeName>
        <fullName evidence="6">60 kDa chaperonin</fullName>
    </alternativeName>
    <alternativeName>
        <fullName evidence="6">Chaperonin-60</fullName>
        <shortName evidence="6">Cpn60</shortName>
    </alternativeName>
</protein>
<dbReference type="HAMAP" id="MF_00600">
    <property type="entry name" value="CH60"/>
    <property type="match status" value="1"/>
</dbReference>
<evidence type="ECO:0000256" key="8">
    <source>
        <dbReference type="RuleBase" id="RU000419"/>
    </source>
</evidence>
<dbReference type="AlphaFoldDB" id="A0A2A2ANR5"/>
<dbReference type="Gene3D" id="3.30.260.10">
    <property type="entry name" value="TCP-1-like chaperonin intermediate domain"/>
    <property type="match status" value="1"/>
</dbReference>
<sequence>MAAKDVVFGTDARTRIVEGVNILANAVKVTLGPKGRNVVLERSFGAPTVTKDGVSVAKEIELKDKLQNIGAQLVKEVASKTNDIAGDGTTTATVLAQSIVREGLKYVAAGHSPIEVKRGIDKAVAELVEQLKSQSKTITTSKEIAQVGSISANSDEDVGKIIAEAMDKVGKEGVITVEEGKSLNNELDVVEGMQFDRGYLSPYFINNPDKQVAVLDNPFVLLFDKKISNIRDLLPTLEAVAKASRPLLIIAEDVEGEALATLVVNTIRGILKVVAVKAPGFGDRRKAILEDIAILTGGKVIAEEVGLSLEKVTLADLGQAKRIEVGKENTTIIDGEGKADDIEARVKQIRVQIEEATSDYDREKLQERVAKLAGGVAVIKVGAATEVEMKEKKARVEDALHATRAAVEEGIVAGGGVALLRAKSAVEGKLKGDNAEQEAGIRLILKAIEAPLREIVANAGGEPSVVVNKVLEGQGNFGFNAANDSYGDMLELGILDPTKVTRTALQNAASVASLLLTTEAVIAEAPKEDAPAAPAMPDMGGMGGF</sequence>
<comment type="caution">
    <text evidence="10">The sequence shown here is derived from an EMBL/GenBank/DDBJ whole genome shotgun (WGS) entry which is preliminary data.</text>
</comment>
<feature type="binding site" evidence="6">
    <location>
        <position position="496"/>
    </location>
    <ligand>
        <name>ATP</name>
        <dbReference type="ChEBI" id="CHEBI:30616"/>
    </ligand>
</feature>